<reference evidence="5 6" key="1">
    <citation type="submission" date="2020-09" db="EMBL/GenBank/DDBJ databases">
        <title>De no assembly of potato wild relative species, Solanum commersonii.</title>
        <authorList>
            <person name="Cho K."/>
        </authorList>
    </citation>
    <scope>NUCLEOTIDE SEQUENCE [LARGE SCALE GENOMIC DNA]</scope>
    <source>
        <strain evidence="5">LZ3.2</strain>
        <tissue evidence="5">Leaf</tissue>
    </source>
</reference>
<feature type="domain" description="RAI1-like" evidence="4">
    <location>
        <begin position="292"/>
        <end position="594"/>
    </location>
</feature>
<organism evidence="5 6">
    <name type="scientific">Solanum commersonii</name>
    <name type="common">Commerson's wild potato</name>
    <name type="synonym">Commerson's nightshade</name>
    <dbReference type="NCBI Taxonomy" id="4109"/>
    <lineage>
        <taxon>Eukaryota</taxon>
        <taxon>Viridiplantae</taxon>
        <taxon>Streptophyta</taxon>
        <taxon>Embryophyta</taxon>
        <taxon>Tracheophyta</taxon>
        <taxon>Spermatophyta</taxon>
        <taxon>Magnoliopsida</taxon>
        <taxon>eudicotyledons</taxon>
        <taxon>Gunneridae</taxon>
        <taxon>Pentapetalae</taxon>
        <taxon>asterids</taxon>
        <taxon>lamiids</taxon>
        <taxon>Solanales</taxon>
        <taxon>Solanaceae</taxon>
        <taxon>Solanoideae</taxon>
        <taxon>Solaneae</taxon>
        <taxon>Solanum</taxon>
    </lineage>
</organism>
<dbReference type="EMBL" id="JACXVP010000008">
    <property type="protein sequence ID" value="KAG5592727.1"/>
    <property type="molecule type" value="Genomic_DNA"/>
</dbReference>
<comment type="function">
    <text evidence="2">Decapping enzyme for NAD-capped RNAs: specifically hydrolyzes the nicotinamide adenine dinucleotide (NAD) cap from a subset of RNAs by removing the entire NAD moiety from the 5'-end of an NAD-capped RNA.</text>
</comment>
<comment type="subcellular location">
    <subcellularLocation>
        <location evidence="2">Nucleus</location>
    </subcellularLocation>
</comment>
<keyword evidence="2" id="KW-0539">Nucleus</keyword>
<dbReference type="Proteomes" id="UP000824120">
    <property type="component" value="Chromosome 8"/>
</dbReference>
<feature type="compositionally biased region" description="Low complexity" evidence="3">
    <location>
        <begin position="167"/>
        <end position="179"/>
    </location>
</feature>
<dbReference type="GO" id="GO:0000956">
    <property type="term" value="P:nuclear-transcribed mRNA catabolic process"/>
    <property type="evidence" value="ECO:0007669"/>
    <property type="project" value="TreeGrafter"/>
</dbReference>
<comment type="similarity">
    <text evidence="1 2">Belongs to the DXO/Dom3Z family.</text>
</comment>
<dbReference type="GO" id="GO:0110155">
    <property type="term" value="P:NAD-cap decapping"/>
    <property type="evidence" value="ECO:0007669"/>
    <property type="project" value="TreeGrafter"/>
</dbReference>
<gene>
    <name evidence="5" type="ORF">H5410_043241</name>
</gene>
<dbReference type="InterPro" id="IPR039039">
    <property type="entry name" value="RAI1-like_fam"/>
</dbReference>
<dbReference type="PANTHER" id="PTHR12395:SF9">
    <property type="entry name" value="DECAPPING AND EXORIBONUCLEASE PROTEIN"/>
    <property type="match status" value="1"/>
</dbReference>
<dbReference type="GO" id="GO:0034353">
    <property type="term" value="F:mRNA 5'-diphosphatase activity"/>
    <property type="evidence" value="ECO:0007669"/>
    <property type="project" value="TreeGrafter"/>
</dbReference>
<keyword evidence="2" id="KW-0378">Hydrolase</keyword>
<dbReference type="AlphaFoldDB" id="A0A9J5XYM6"/>
<comment type="cofactor">
    <cofactor evidence="2">
        <name>a divalent metal cation</name>
        <dbReference type="ChEBI" id="CHEBI:60240"/>
    </cofactor>
</comment>
<keyword evidence="6" id="KW-1185">Reference proteome</keyword>
<dbReference type="GO" id="GO:0003723">
    <property type="term" value="F:RNA binding"/>
    <property type="evidence" value="ECO:0007669"/>
    <property type="project" value="UniProtKB-KW"/>
</dbReference>
<feature type="compositionally biased region" description="Acidic residues" evidence="3">
    <location>
        <begin position="72"/>
        <end position="84"/>
    </location>
</feature>
<dbReference type="PANTHER" id="PTHR12395">
    <property type="entry name" value="DOM-3 RELATED"/>
    <property type="match status" value="1"/>
</dbReference>
<evidence type="ECO:0000259" key="4">
    <source>
        <dbReference type="Pfam" id="PF08652"/>
    </source>
</evidence>
<evidence type="ECO:0000313" key="5">
    <source>
        <dbReference type="EMBL" id="KAG5592727.1"/>
    </source>
</evidence>
<feature type="compositionally biased region" description="Low complexity" evidence="3">
    <location>
        <begin position="100"/>
        <end position="146"/>
    </location>
</feature>
<sequence length="613" mass="69883">MDHSFQYLHYTPCTFHKYQKLPVNISIRYANSSKDRNRKTASQPPTLPLYHQTTAYTMEAKMTNRLKRLFGEEEDEDEQQEEENYSNHPDEEEHRQRQESNQSSPSSASQSSSSTSSGAAGAAASSSSSSGSSSRSSSSNRSRSSGSGSGSGSEREADEDDTGEVISHSNNDYNNNNSSGYHQNEEDDDDYKDLFGSDNEDYAKTLSKSRFPVPVLPPIRNTNHQTRGGFARGRWQNDRGAGILPRPGPYPPRQNYGYGSKFFNGHRDERFVSELKFAKSEETLARKCIAFQEPCELACFSRVEGGDVYFDDRSLRLFKRLITEDVGADLNQGFDTFTEKKDLGSQGFGDLLASIRNKNLPLDRMHFVTYRNNLNKIMATAYLRNEAWEMGVHKRKGVVYLDVHKLPERPQSVLDRRRCYWGYCFESLATEDPRRSDGEGIHHVDANVEYCSVVKTKLGAHRVLMGAEMDCCDSTDDGRRFYVELKTSRELEYHTEEKYEREKLLKFWIQSFLAGVPYIVVGFRDDAGRLVRTERLRTKDITHRVKMKNYWQGGVCLAFADEVLCWLYGTVKENEDYILQFTPHSARLELLQAQSCPDAITDHVQQLNSSTIP</sequence>
<dbReference type="GO" id="GO:0005634">
    <property type="term" value="C:nucleus"/>
    <property type="evidence" value="ECO:0007669"/>
    <property type="project" value="UniProtKB-SubCell"/>
</dbReference>
<comment type="caution">
    <text evidence="5">The sequence shown here is derived from an EMBL/GenBank/DDBJ whole genome shotgun (WGS) entry which is preliminary data.</text>
</comment>
<proteinExistence type="inferred from homology"/>
<dbReference type="GO" id="GO:0046872">
    <property type="term" value="F:metal ion binding"/>
    <property type="evidence" value="ECO:0007669"/>
    <property type="project" value="UniProtKB-KW"/>
</dbReference>
<protein>
    <recommendedName>
        <fullName evidence="2">Decapping nuclease</fullName>
        <ecNumber evidence="2">3.6.1.-</ecNumber>
    </recommendedName>
</protein>
<keyword evidence="2" id="KW-0694">RNA-binding</keyword>
<dbReference type="EC" id="3.6.1.-" evidence="2"/>
<keyword evidence="2" id="KW-0479">Metal-binding</keyword>
<evidence type="ECO:0000256" key="1">
    <source>
        <dbReference type="ARBA" id="ARBA00006562"/>
    </source>
</evidence>
<evidence type="ECO:0000256" key="2">
    <source>
        <dbReference type="RuleBase" id="RU367113"/>
    </source>
</evidence>
<keyword evidence="2" id="KW-0540">Nuclease</keyword>
<dbReference type="OrthoDB" id="5853397at2759"/>
<dbReference type="InterPro" id="IPR013961">
    <property type="entry name" value="RAI1"/>
</dbReference>
<feature type="region of interest" description="Disordered" evidence="3">
    <location>
        <begin position="72"/>
        <end position="198"/>
    </location>
</feature>
<dbReference type="GO" id="GO:0005829">
    <property type="term" value="C:cytosol"/>
    <property type="evidence" value="ECO:0007669"/>
    <property type="project" value="TreeGrafter"/>
</dbReference>
<name>A0A9J5XYM6_SOLCO</name>
<dbReference type="GO" id="GO:0004518">
    <property type="term" value="F:nuclease activity"/>
    <property type="evidence" value="ECO:0007669"/>
    <property type="project" value="UniProtKB-KW"/>
</dbReference>
<evidence type="ECO:0000256" key="3">
    <source>
        <dbReference type="SAM" id="MobiDB-lite"/>
    </source>
</evidence>
<accession>A0A9J5XYM6</accession>
<feature type="region of interest" description="Disordered" evidence="3">
    <location>
        <begin position="212"/>
        <end position="251"/>
    </location>
</feature>
<evidence type="ECO:0000313" key="6">
    <source>
        <dbReference type="Proteomes" id="UP000824120"/>
    </source>
</evidence>
<keyword evidence="2" id="KW-0547">Nucleotide-binding</keyword>
<dbReference type="Pfam" id="PF08652">
    <property type="entry name" value="RAI1"/>
    <property type="match status" value="1"/>
</dbReference>
<feature type="compositionally biased region" description="Basic and acidic residues" evidence="3">
    <location>
        <begin position="88"/>
        <end position="98"/>
    </location>
</feature>
<dbReference type="GO" id="GO:0000166">
    <property type="term" value="F:nucleotide binding"/>
    <property type="evidence" value="ECO:0007669"/>
    <property type="project" value="UniProtKB-KW"/>
</dbReference>